<evidence type="ECO:0000313" key="4">
    <source>
        <dbReference type="Proteomes" id="UP000324748"/>
    </source>
</evidence>
<dbReference type="EMBL" id="VSWC01000054">
    <property type="protein sequence ID" value="KAA1100048.1"/>
    <property type="molecule type" value="Genomic_DNA"/>
</dbReference>
<keyword evidence="4" id="KW-1185">Reference proteome</keyword>
<evidence type="ECO:0000313" key="5">
    <source>
        <dbReference type="Proteomes" id="UP000325313"/>
    </source>
</evidence>
<comment type="caution">
    <text evidence="3">The sequence shown here is derived from an EMBL/GenBank/DDBJ whole genome shotgun (WGS) entry which is preliminary data.</text>
</comment>
<dbReference type="AlphaFoldDB" id="A0A5B0RS06"/>
<feature type="transmembrane region" description="Helical" evidence="1">
    <location>
        <begin position="27"/>
        <end position="50"/>
    </location>
</feature>
<keyword evidence="1" id="KW-0472">Membrane</keyword>
<accession>A0A5B0RS06</accession>
<keyword evidence="1" id="KW-0812">Transmembrane</keyword>
<name>A0A5B0RS06_PUCGR</name>
<proteinExistence type="predicted"/>
<dbReference type="EMBL" id="VDEP01000144">
    <property type="protein sequence ID" value="KAA1128129.1"/>
    <property type="molecule type" value="Genomic_DNA"/>
</dbReference>
<evidence type="ECO:0000256" key="1">
    <source>
        <dbReference type="SAM" id="Phobius"/>
    </source>
</evidence>
<sequence length="139" mass="15139">MPAHEADTPPPNPSVRRLSLTLKVRKLLHLLLTIVVTLVVITVSEGRVLLPAPRKPVSLGNQHSEGRAIKPAPQRQAGVIARPFWRGVGVGVRGGGRSAIIIAQEAVAKAQLWIQCWSSLFFIAIEQFLEATESNGLLW</sequence>
<gene>
    <name evidence="2" type="ORF">PGT21_028468</name>
    <name evidence="3" type="ORF">PGTUg99_013884</name>
</gene>
<dbReference type="Proteomes" id="UP000325313">
    <property type="component" value="Unassembled WGS sequence"/>
</dbReference>
<evidence type="ECO:0000313" key="3">
    <source>
        <dbReference type="EMBL" id="KAA1128129.1"/>
    </source>
</evidence>
<dbReference type="Proteomes" id="UP000324748">
    <property type="component" value="Unassembled WGS sequence"/>
</dbReference>
<organism evidence="3 5">
    <name type="scientific">Puccinia graminis f. sp. tritici</name>
    <dbReference type="NCBI Taxonomy" id="56615"/>
    <lineage>
        <taxon>Eukaryota</taxon>
        <taxon>Fungi</taxon>
        <taxon>Dikarya</taxon>
        <taxon>Basidiomycota</taxon>
        <taxon>Pucciniomycotina</taxon>
        <taxon>Pucciniomycetes</taxon>
        <taxon>Pucciniales</taxon>
        <taxon>Pucciniaceae</taxon>
        <taxon>Puccinia</taxon>
    </lineage>
</organism>
<evidence type="ECO:0000313" key="2">
    <source>
        <dbReference type="EMBL" id="KAA1100048.1"/>
    </source>
</evidence>
<keyword evidence="1" id="KW-1133">Transmembrane helix</keyword>
<reference evidence="4 5" key="1">
    <citation type="submission" date="2019-05" db="EMBL/GenBank/DDBJ databases">
        <title>Emergence of the Ug99 lineage of the wheat stem rust pathogen through somatic hybridization.</title>
        <authorList>
            <person name="Li F."/>
            <person name="Upadhyaya N.M."/>
            <person name="Sperschneider J."/>
            <person name="Matny O."/>
            <person name="Nguyen-Phuc H."/>
            <person name="Mago R."/>
            <person name="Raley C."/>
            <person name="Miller M.E."/>
            <person name="Silverstein K.A.T."/>
            <person name="Henningsen E."/>
            <person name="Hirsch C.D."/>
            <person name="Visser B."/>
            <person name="Pretorius Z.A."/>
            <person name="Steffenson B.J."/>
            <person name="Schwessinger B."/>
            <person name="Dodds P.N."/>
            <person name="Figueroa M."/>
        </authorList>
    </citation>
    <scope>NUCLEOTIDE SEQUENCE [LARGE SCALE GENOMIC DNA]</scope>
    <source>
        <strain evidence="2">21-0</strain>
        <strain evidence="3 5">Ug99</strain>
    </source>
</reference>
<protein>
    <submittedName>
        <fullName evidence="3">Uncharacterized protein</fullName>
    </submittedName>
</protein>